<comment type="caution">
    <text evidence="1">The sequence shown here is derived from an EMBL/GenBank/DDBJ whole genome shotgun (WGS) entry which is preliminary data.</text>
</comment>
<evidence type="ECO:0000313" key="1">
    <source>
        <dbReference type="EMBL" id="NMG20770.1"/>
    </source>
</evidence>
<accession>A0ABX1P8R2</accession>
<sequence length="59" mass="6810">MCFYSKLEHNRAVDFLVTGQFHNYSEVALPGNARADLEKNHQNIVETLTMPQRRCNETA</sequence>
<organism evidence="1 2">
    <name type="scientific">Brasilonema bromeliae SPC951</name>
    <dbReference type="NCBI Taxonomy" id="385972"/>
    <lineage>
        <taxon>Bacteria</taxon>
        <taxon>Bacillati</taxon>
        <taxon>Cyanobacteriota</taxon>
        <taxon>Cyanophyceae</taxon>
        <taxon>Nostocales</taxon>
        <taxon>Scytonemataceae</taxon>
        <taxon>Brasilonema</taxon>
        <taxon>Bromeliae group (in: Brasilonema)</taxon>
    </lineage>
</organism>
<gene>
    <name evidence="1" type="ORF">DP116_15395</name>
</gene>
<evidence type="ECO:0000313" key="2">
    <source>
        <dbReference type="Proteomes" id="UP000718564"/>
    </source>
</evidence>
<dbReference type="EMBL" id="QMEB01000114">
    <property type="protein sequence ID" value="NMG20770.1"/>
    <property type="molecule type" value="Genomic_DNA"/>
</dbReference>
<reference evidence="1 2" key="1">
    <citation type="submission" date="2018-06" db="EMBL/GenBank/DDBJ databases">
        <title>Comparative genomics of Brasilonema spp. strains.</title>
        <authorList>
            <person name="Alvarenga D.O."/>
            <person name="Fiore M.F."/>
            <person name="Varani A.M."/>
        </authorList>
    </citation>
    <scope>NUCLEOTIDE SEQUENCE [LARGE SCALE GENOMIC DNA]</scope>
    <source>
        <strain evidence="1 2">SPC951</strain>
    </source>
</reference>
<proteinExistence type="predicted"/>
<dbReference type="Proteomes" id="UP000718564">
    <property type="component" value="Unassembled WGS sequence"/>
</dbReference>
<keyword evidence="2" id="KW-1185">Reference proteome</keyword>
<protein>
    <submittedName>
        <fullName evidence="1">Uncharacterized protein</fullName>
    </submittedName>
</protein>
<name>A0ABX1P8R2_9CYAN</name>